<dbReference type="InterPro" id="IPR058729">
    <property type="entry name" value="Beta-barrel_RND-rel"/>
</dbReference>
<evidence type="ECO:0000256" key="1">
    <source>
        <dbReference type="ARBA" id="ARBA00004196"/>
    </source>
</evidence>
<evidence type="ECO:0000313" key="7">
    <source>
        <dbReference type="EMBL" id="QSZ28196.1"/>
    </source>
</evidence>
<reference evidence="7" key="1">
    <citation type="submission" date="2020-08" db="EMBL/GenBank/DDBJ databases">
        <title>Genomic insights into the carbon and energy metabolism of the first obligate autotrophic acetogenic bacterium Aceticella autotrophica gen. nov., sp. nov.</title>
        <authorList>
            <person name="Toshchakov S.V."/>
            <person name="Elcheninov A.G."/>
            <person name="Kublanov I.V."/>
            <person name="Frolov E.N."/>
            <person name="Lebedinsky A.V."/>
        </authorList>
    </citation>
    <scope>NUCLEOTIDE SEQUENCE</scope>
    <source>
        <strain evidence="7">3443-3Ac</strain>
    </source>
</reference>
<keyword evidence="2 3" id="KW-0175">Coiled coil</keyword>
<evidence type="ECO:0000259" key="5">
    <source>
        <dbReference type="Pfam" id="PF26012"/>
    </source>
</evidence>
<dbReference type="KEGG" id="aaut:ACETAC_04940"/>
<dbReference type="PANTHER" id="PTHR32347">
    <property type="entry name" value="EFFLUX SYSTEM COMPONENT YKNX-RELATED"/>
    <property type="match status" value="1"/>
</dbReference>
<dbReference type="Pfam" id="PF26011">
    <property type="entry name" value="Beta-barrel_RND_rel"/>
    <property type="match status" value="1"/>
</dbReference>
<feature type="domain" description="RND related alpha-helical hairpin" evidence="5">
    <location>
        <begin position="91"/>
        <end position="188"/>
    </location>
</feature>
<comment type="subcellular location">
    <subcellularLocation>
        <location evidence="1">Cell envelope</location>
    </subcellularLocation>
</comment>
<accession>A0A975GBI4</accession>
<evidence type="ECO:0008006" key="9">
    <source>
        <dbReference type="Google" id="ProtNLM"/>
    </source>
</evidence>
<evidence type="ECO:0000259" key="4">
    <source>
        <dbReference type="Pfam" id="PF26011"/>
    </source>
</evidence>
<dbReference type="InterPro" id="IPR050465">
    <property type="entry name" value="UPF0194_transport"/>
</dbReference>
<name>A0A975GBI4_9THEO</name>
<protein>
    <recommendedName>
        <fullName evidence="9">Membrane fusion protein</fullName>
    </recommendedName>
</protein>
<dbReference type="InterPro" id="IPR058728">
    <property type="entry name" value="HH_RND-rel"/>
</dbReference>
<evidence type="ECO:0000313" key="8">
    <source>
        <dbReference type="Proteomes" id="UP000671913"/>
    </source>
</evidence>
<gene>
    <name evidence="7" type="ORF">ACETAC_04940</name>
</gene>
<dbReference type="GO" id="GO:0030313">
    <property type="term" value="C:cell envelope"/>
    <property type="evidence" value="ECO:0007669"/>
    <property type="project" value="UniProtKB-SubCell"/>
</dbReference>
<dbReference type="InterPro" id="IPR058709">
    <property type="entry name" value="BSH_RND-rel"/>
</dbReference>
<dbReference type="RefSeq" id="WP_284680937.1">
    <property type="nucleotide sequence ID" value="NZ_CP060096.1"/>
</dbReference>
<evidence type="ECO:0000259" key="6">
    <source>
        <dbReference type="Pfam" id="PF26018"/>
    </source>
</evidence>
<evidence type="ECO:0000256" key="2">
    <source>
        <dbReference type="ARBA" id="ARBA00023054"/>
    </source>
</evidence>
<organism evidence="7 8">
    <name type="scientific">Aceticella autotrophica</name>
    <dbReference type="NCBI Taxonomy" id="2755338"/>
    <lineage>
        <taxon>Bacteria</taxon>
        <taxon>Bacillati</taxon>
        <taxon>Bacillota</taxon>
        <taxon>Clostridia</taxon>
        <taxon>Thermoanaerobacterales</taxon>
        <taxon>Thermoanaerobacteraceae</taxon>
        <taxon>Aceticella</taxon>
    </lineage>
</organism>
<feature type="coiled-coil region" evidence="3">
    <location>
        <begin position="90"/>
        <end position="165"/>
    </location>
</feature>
<dbReference type="Pfam" id="PF26018">
    <property type="entry name" value="BSH_RND_rel"/>
    <property type="match status" value="1"/>
</dbReference>
<dbReference type="PANTHER" id="PTHR32347:SF23">
    <property type="entry name" value="BLL5650 PROTEIN"/>
    <property type="match status" value="1"/>
</dbReference>
<dbReference type="Proteomes" id="UP000671913">
    <property type="component" value="Chromosome"/>
</dbReference>
<feature type="domain" description="RND related beta-barrel" evidence="4">
    <location>
        <begin position="255"/>
        <end position="327"/>
    </location>
</feature>
<dbReference type="EMBL" id="CP060096">
    <property type="protein sequence ID" value="QSZ28196.1"/>
    <property type="molecule type" value="Genomic_DNA"/>
</dbReference>
<evidence type="ECO:0000256" key="3">
    <source>
        <dbReference type="SAM" id="Coils"/>
    </source>
</evidence>
<sequence length="399" mass="45358">MGKNIFKILLIIAVILYIGKVSFNAITGKDKTALVNYGNLTEAISTDAYIIRNETIIDSPITGEIKKMVLSGERVPKGTKIAEVISSNLDKNKLKELDDINKKIQEIKNNASNNPYEADIENLENLIKKEEEKYQNAVKNNSNSADELKKQIEDLKNKKEQIINKGPSSLKDLEDLKNQKTLLEQVINPNLALINAPEAGMVSFYFDKYENQLDTKKMYNLTSEMLSKITTEPIEKNGNLKQNNMLVKIIDNSKWYLAIPINKDDYKLIKEGEKIKVNIDGYDNQLRGDVLKVYKTDGKAYIAIINMIDMYKDFYKVRKVKVNLILNDYTGYEVPKSSVINNKGKTGVFILNNIKYPVFKEVIVKAENDKIAIIENKDMVSGIKMYDKVAVNGKDYVSK</sequence>
<dbReference type="Pfam" id="PF26012">
    <property type="entry name" value="HH_RND_rel"/>
    <property type="match status" value="1"/>
</dbReference>
<keyword evidence="8" id="KW-1185">Reference proteome</keyword>
<proteinExistence type="predicted"/>
<feature type="domain" description="RND related barrel-sandwich hybrid" evidence="6">
    <location>
        <begin position="54"/>
        <end position="251"/>
    </location>
</feature>
<dbReference type="AlphaFoldDB" id="A0A975GBI4"/>